<dbReference type="EMBL" id="QXGD01000863">
    <property type="protein sequence ID" value="KAE9222064.1"/>
    <property type="molecule type" value="Genomic_DNA"/>
</dbReference>
<evidence type="ECO:0000313" key="5">
    <source>
        <dbReference type="EMBL" id="KAE9302988.1"/>
    </source>
</evidence>
<evidence type="ECO:0000313" key="10">
    <source>
        <dbReference type="Proteomes" id="UP000488956"/>
    </source>
</evidence>
<dbReference type="Proteomes" id="UP000441208">
    <property type="component" value="Unassembled WGS sequence"/>
</dbReference>
<dbReference type="AlphaFoldDB" id="A0A6A3XIE5"/>
<evidence type="ECO:0000313" key="9">
    <source>
        <dbReference type="Proteomes" id="UP000441208"/>
    </source>
</evidence>
<evidence type="ECO:0000313" key="1">
    <source>
        <dbReference type="EMBL" id="KAE9102979.1"/>
    </source>
</evidence>
<reference evidence="6 7" key="1">
    <citation type="submission" date="2018-08" db="EMBL/GenBank/DDBJ databases">
        <title>Genomic investigation of the strawberry pathogen Phytophthora fragariae indicates pathogenicity is determined by transcriptional variation in three key races.</title>
        <authorList>
            <person name="Adams T.M."/>
            <person name="Armitage A.D."/>
            <person name="Sobczyk M.K."/>
            <person name="Bates H.J."/>
            <person name="Dunwell J.M."/>
            <person name="Nellist C.F."/>
            <person name="Harrison R.J."/>
        </authorList>
    </citation>
    <scope>NUCLEOTIDE SEQUENCE [LARGE SCALE GENOMIC DNA]</scope>
    <source>
        <strain evidence="5 7">A4</strain>
        <strain evidence="4 8">BC-1</strain>
        <strain evidence="3 6">NOV-27</strain>
        <strain evidence="2 9">NOV-71</strain>
        <strain evidence="1 10">ONT-3</strain>
    </source>
</reference>
<evidence type="ECO:0000313" key="4">
    <source>
        <dbReference type="EMBL" id="KAE9222064.1"/>
    </source>
</evidence>
<dbReference type="Proteomes" id="UP000440367">
    <property type="component" value="Unassembled WGS sequence"/>
</dbReference>
<dbReference type="Proteomes" id="UP000433483">
    <property type="component" value="Unassembled WGS sequence"/>
</dbReference>
<keyword evidence="6" id="KW-1185">Reference proteome</keyword>
<protein>
    <submittedName>
        <fullName evidence="3">Uncharacterized protein</fullName>
    </submittedName>
</protein>
<organism evidence="3 6">
    <name type="scientific">Phytophthora fragariae</name>
    <dbReference type="NCBI Taxonomy" id="53985"/>
    <lineage>
        <taxon>Eukaryota</taxon>
        <taxon>Sar</taxon>
        <taxon>Stramenopiles</taxon>
        <taxon>Oomycota</taxon>
        <taxon>Peronosporomycetes</taxon>
        <taxon>Peronosporales</taxon>
        <taxon>Peronosporaceae</taxon>
        <taxon>Phytophthora</taxon>
    </lineage>
</organism>
<sequence>MQAYAKAVVEAQEAFSNIRTVHMFISVKRYIDRSTRDLEGCHYR</sequence>
<dbReference type="EMBL" id="QXGE01000824">
    <property type="protein sequence ID" value="KAE9302988.1"/>
    <property type="molecule type" value="Genomic_DNA"/>
</dbReference>
<evidence type="ECO:0000313" key="7">
    <source>
        <dbReference type="Proteomes" id="UP000437068"/>
    </source>
</evidence>
<dbReference type="EMBL" id="QXGB01000833">
    <property type="protein sequence ID" value="KAE9203225.1"/>
    <property type="molecule type" value="Genomic_DNA"/>
</dbReference>
<evidence type="ECO:0000313" key="8">
    <source>
        <dbReference type="Proteomes" id="UP000440367"/>
    </source>
</evidence>
<dbReference type="Proteomes" id="UP000437068">
    <property type="component" value="Unassembled WGS sequence"/>
</dbReference>
<comment type="caution">
    <text evidence="3">The sequence shown here is derived from an EMBL/GenBank/DDBJ whole genome shotgun (WGS) entry which is preliminary data.</text>
</comment>
<dbReference type="EMBL" id="QXFZ01000655">
    <property type="protein sequence ID" value="KAE9108973.1"/>
    <property type="molecule type" value="Genomic_DNA"/>
</dbReference>
<accession>A0A6A3XIE5</accession>
<name>A0A6A3XIE5_9STRA</name>
<proteinExistence type="predicted"/>
<evidence type="ECO:0000313" key="2">
    <source>
        <dbReference type="EMBL" id="KAE9108973.1"/>
    </source>
</evidence>
<evidence type="ECO:0000313" key="6">
    <source>
        <dbReference type="Proteomes" id="UP000433483"/>
    </source>
</evidence>
<dbReference type="Proteomes" id="UP000488956">
    <property type="component" value="Unassembled WGS sequence"/>
</dbReference>
<gene>
    <name evidence="5" type="ORF">PF001_g13756</name>
    <name evidence="4" type="ORF">PF002_g15389</name>
    <name evidence="3" type="ORF">PF005_g14274</name>
    <name evidence="2" type="ORF">PF007_g12443</name>
    <name evidence="1" type="ORF">PF010_g13917</name>
</gene>
<evidence type="ECO:0000313" key="3">
    <source>
        <dbReference type="EMBL" id="KAE9203225.1"/>
    </source>
</evidence>
<dbReference type="EMBL" id="QXFX01000835">
    <property type="protein sequence ID" value="KAE9102979.1"/>
    <property type="molecule type" value="Genomic_DNA"/>
</dbReference>